<evidence type="ECO:0000313" key="13">
    <source>
        <dbReference type="Proteomes" id="UP000179786"/>
    </source>
</evidence>
<dbReference type="InterPro" id="IPR001962">
    <property type="entry name" value="Asn_synthase"/>
</dbReference>
<keyword evidence="6 8" id="KW-0315">Glutamine amidotransferase</keyword>
<feature type="binding site" evidence="9">
    <location>
        <position position="105"/>
    </location>
    <ligand>
        <name>L-glutamine</name>
        <dbReference type="ChEBI" id="CHEBI:58359"/>
    </ligand>
</feature>
<organism evidence="12 13">
    <name type="scientific">Pseudoalteromonas amylolytica</name>
    <dbReference type="NCBI Taxonomy" id="1859457"/>
    <lineage>
        <taxon>Bacteria</taxon>
        <taxon>Pseudomonadati</taxon>
        <taxon>Pseudomonadota</taxon>
        <taxon>Gammaproteobacteria</taxon>
        <taxon>Alteromonadales</taxon>
        <taxon>Pseudoalteromonadaceae</taxon>
        <taxon>Pseudoalteromonas</taxon>
    </lineage>
</organism>
<dbReference type="NCBIfam" id="TIGR01536">
    <property type="entry name" value="asn_synth_AEB"/>
    <property type="match status" value="1"/>
</dbReference>
<dbReference type="CDD" id="cd00712">
    <property type="entry name" value="AsnB"/>
    <property type="match status" value="1"/>
</dbReference>
<dbReference type="OrthoDB" id="9763290at2"/>
<evidence type="ECO:0000256" key="7">
    <source>
        <dbReference type="ARBA" id="ARBA00048741"/>
    </source>
</evidence>
<dbReference type="SUPFAM" id="SSF56235">
    <property type="entry name" value="N-terminal nucleophile aminohydrolases (Ntn hydrolases)"/>
    <property type="match status" value="1"/>
</dbReference>
<dbReference type="Pfam" id="PF00733">
    <property type="entry name" value="Asn_synthase"/>
    <property type="match status" value="1"/>
</dbReference>
<dbReference type="STRING" id="1859457.BET10_04410"/>
<evidence type="ECO:0000313" key="12">
    <source>
        <dbReference type="EMBL" id="OHU92703.1"/>
    </source>
</evidence>
<sequence>MCGFSGFYDSSHQLNDYEQQLQRMGEAIIHRGPDDGGIWFDQQVGLGFSHRRLAIVDLSSSGHQPMASQAGRFVIAFNGEIYNHIELREELGTQVDGIQWRGHSDTETLLACIEAWGFKETLVKATGMFAIALWDKQTRTLSLARDRVGEKPLYYGWHNDCLIFGSELKALTQHRLFHKAIDKNALTLLLRHNYIPAPYCIWKNTQKLLPGTILTVDLQTNECHSEAYWSIKETLEQASRKQQQKSDEAAIDELEAVLSGAIAKQMVADVPLGAFLSGGIDSSVIVALMQAQSKTPIKTFSIGFHEKKYNEAEHAKAVANHIGTDHTELYVSAEDALEVVPKLATMYDEPFADSSGIPTYLVSKMAKEKVTVSLSGDAGDEIFCGYNRYVLTHGMWSKIKYIPVPLRKLAAKTLTALAPATWDKLGHFLEKILPGKIPAYFGDKIHKGAGVLSLPSIEHLYKNLVSLWHDPSSVVLGAKEPETVVSDLRFRPKLNSHIEGMMGTDMMSYLPDDILVKVDRAAMAVSLETRVPFLDHHLIEHAWQIPMNQKIRNGKGKWVLREVLYRHVPKKLIERPKMGFGIPLEDWLRGPLKPWAEELLARERLLKEKIFCPQQIAKKWEEHQSGKRNWSYHLWTVLMFQAWLTEQGELSE</sequence>
<dbReference type="PIRSF" id="PIRSF001589">
    <property type="entry name" value="Asn_synthetase_glu-h"/>
    <property type="match status" value="1"/>
</dbReference>
<comment type="similarity">
    <text evidence="2">Belongs to the asparagine synthetase family.</text>
</comment>
<dbReference type="Pfam" id="PF13522">
    <property type="entry name" value="GATase_6"/>
    <property type="match status" value="1"/>
</dbReference>
<dbReference type="SUPFAM" id="SSF52402">
    <property type="entry name" value="Adenine nucleotide alpha hydrolases-like"/>
    <property type="match status" value="1"/>
</dbReference>
<evidence type="ECO:0000256" key="2">
    <source>
        <dbReference type="ARBA" id="ARBA00005752"/>
    </source>
</evidence>
<dbReference type="GO" id="GO:0004066">
    <property type="term" value="F:asparagine synthase (glutamine-hydrolyzing) activity"/>
    <property type="evidence" value="ECO:0007669"/>
    <property type="project" value="UniProtKB-EC"/>
</dbReference>
<evidence type="ECO:0000256" key="5">
    <source>
        <dbReference type="ARBA" id="ARBA00022840"/>
    </source>
</evidence>
<accession>A0A1S1MZX3</accession>
<evidence type="ECO:0000256" key="4">
    <source>
        <dbReference type="ARBA" id="ARBA00022741"/>
    </source>
</evidence>
<dbReference type="CDD" id="cd01991">
    <property type="entry name" value="Asn_synthase_B_C"/>
    <property type="match status" value="1"/>
</dbReference>
<feature type="binding site" evidence="9">
    <location>
        <position position="302"/>
    </location>
    <ligand>
        <name>ATP</name>
        <dbReference type="ChEBI" id="CHEBI:30616"/>
    </ligand>
</feature>
<gene>
    <name evidence="12" type="ORF">BET10_04410</name>
</gene>
<dbReference type="RefSeq" id="WP_070983262.1">
    <property type="nucleotide sequence ID" value="NZ_MKJU01000006.1"/>
</dbReference>
<dbReference type="InterPro" id="IPR029055">
    <property type="entry name" value="Ntn_hydrolases_N"/>
</dbReference>
<evidence type="ECO:0000256" key="10">
    <source>
        <dbReference type="PIRSR" id="PIRSR001589-3"/>
    </source>
</evidence>
<dbReference type="InterPro" id="IPR033738">
    <property type="entry name" value="AsnB_N"/>
</dbReference>
<proteinExistence type="inferred from homology"/>
<dbReference type="InterPro" id="IPR051786">
    <property type="entry name" value="ASN_synthetase/amidase"/>
</dbReference>
<evidence type="ECO:0000256" key="6">
    <source>
        <dbReference type="ARBA" id="ARBA00022962"/>
    </source>
</evidence>
<dbReference type="AlphaFoldDB" id="A0A1S1MZX3"/>
<comment type="catalytic activity">
    <reaction evidence="7">
        <text>L-aspartate + L-glutamine + ATP + H2O = L-asparagine + L-glutamate + AMP + diphosphate + H(+)</text>
        <dbReference type="Rhea" id="RHEA:12228"/>
        <dbReference type="ChEBI" id="CHEBI:15377"/>
        <dbReference type="ChEBI" id="CHEBI:15378"/>
        <dbReference type="ChEBI" id="CHEBI:29985"/>
        <dbReference type="ChEBI" id="CHEBI:29991"/>
        <dbReference type="ChEBI" id="CHEBI:30616"/>
        <dbReference type="ChEBI" id="CHEBI:33019"/>
        <dbReference type="ChEBI" id="CHEBI:58048"/>
        <dbReference type="ChEBI" id="CHEBI:58359"/>
        <dbReference type="ChEBI" id="CHEBI:456215"/>
        <dbReference type="EC" id="6.3.5.4"/>
    </reaction>
</comment>
<dbReference type="PANTHER" id="PTHR43284">
    <property type="entry name" value="ASPARAGINE SYNTHETASE (GLUTAMINE-HYDROLYZING)"/>
    <property type="match status" value="1"/>
</dbReference>
<protein>
    <recommendedName>
        <fullName evidence="3">asparagine synthase (glutamine-hydrolyzing)</fullName>
        <ecNumber evidence="3">6.3.5.4</ecNumber>
    </recommendedName>
</protein>
<dbReference type="EMBL" id="MKJU01000006">
    <property type="protein sequence ID" value="OHU92703.1"/>
    <property type="molecule type" value="Genomic_DNA"/>
</dbReference>
<dbReference type="GO" id="GO:0005524">
    <property type="term" value="F:ATP binding"/>
    <property type="evidence" value="ECO:0007669"/>
    <property type="project" value="UniProtKB-KW"/>
</dbReference>
<dbReference type="GO" id="GO:0006529">
    <property type="term" value="P:asparagine biosynthetic process"/>
    <property type="evidence" value="ECO:0007669"/>
    <property type="project" value="UniProtKB-KW"/>
</dbReference>
<evidence type="ECO:0000259" key="11">
    <source>
        <dbReference type="PROSITE" id="PS51278"/>
    </source>
</evidence>
<feature type="site" description="Important for beta-aspartyl-AMP intermediate formation" evidence="10">
    <location>
        <position position="377"/>
    </location>
</feature>
<keyword evidence="8" id="KW-0028">Amino-acid biosynthesis</keyword>
<evidence type="ECO:0000256" key="3">
    <source>
        <dbReference type="ARBA" id="ARBA00012737"/>
    </source>
</evidence>
<feature type="binding site" evidence="9">
    <location>
        <begin position="375"/>
        <end position="376"/>
    </location>
    <ligand>
        <name>ATP</name>
        <dbReference type="ChEBI" id="CHEBI:30616"/>
    </ligand>
</feature>
<name>A0A1S1MZX3_9GAMM</name>
<dbReference type="InterPro" id="IPR014729">
    <property type="entry name" value="Rossmann-like_a/b/a_fold"/>
</dbReference>
<evidence type="ECO:0000256" key="8">
    <source>
        <dbReference type="PIRSR" id="PIRSR001589-1"/>
    </source>
</evidence>
<keyword evidence="13" id="KW-1185">Reference proteome</keyword>
<dbReference type="GO" id="GO:0005829">
    <property type="term" value="C:cytosol"/>
    <property type="evidence" value="ECO:0007669"/>
    <property type="project" value="TreeGrafter"/>
</dbReference>
<comment type="pathway">
    <text evidence="1">Amino-acid biosynthesis; L-asparagine biosynthesis; L-asparagine from L-aspartate (L-Gln route): step 1/1.</text>
</comment>
<dbReference type="PANTHER" id="PTHR43284:SF1">
    <property type="entry name" value="ASPARAGINE SYNTHETASE"/>
    <property type="match status" value="1"/>
</dbReference>
<evidence type="ECO:0000256" key="9">
    <source>
        <dbReference type="PIRSR" id="PIRSR001589-2"/>
    </source>
</evidence>
<dbReference type="EC" id="6.3.5.4" evidence="3"/>
<evidence type="ECO:0000256" key="1">
    <source>
        <dbReference type="ARBA" id="ARBA00005187"/>
    </source>
</evidence>
<dbReference type="Proteomes" id="UP000179786">
    <property type="component" value="Unassembled WGS sequence"/>
</dbReference>
<dbReference type="PROSITE" id="PS51278">
    <property type="entry name" value="GATASE_TYPE_2"/>
    <property type="match status" value="1"/>
</dbReference>
<comment type="caution">
    <text evidence="12">The sequence shown here is derived from an EMBL/GenBank/DDBJ whole genome shotgun (WGS) entry which is preliminary data.</text>
</comment>
<keyword evidence="5 9" id="KW-0067">ATP-binding</keyword>
<feature type="active site" description="For GATase activity" evidence="8">
    <location>
        <position position="2"/>
    </location>
</feature>
<keyword evidence="4 9" id="KW-0547">Nucleotide-binding</keyword>
<dbReference type="InterPro" id="IPR006426">
    <property type="entry name" value="Asn_synth_AEB"/>
</dbReference>
<dbReference type="InterPro" id="IPR017932">
    <property type="entry name" value="GATase_2_dom"/>
</dbReference>
<keyword evidence="8" id="KW-0061">Asparagine biosynthesis</keyword>
<reference evidence="12 13" key="1">
    <citation type="submission" date="2016-09" db="EMBL/GenBank/DDBJ databases">
        <title>Pseudoalteromonas amylolytica sp. nov., isolated from the surface seawater.</title>
        <authorList>
            <person name="Wu Y.-H."/>
            <person name="Cheng H."/>
            <person name="Jin X.-B."/>
            <person name="Wang C.-S."/>
            <person name="Xu X.-W."/>
        </authorList>
    </citation>
    <scope>NUCLEOTIDE SEQUENCE [LARGE SCALE GENOMIC DNA]</scope>
    <source>
        <strain evidence="12 13">JW1</strain>
    </source>
</reference>
<dbReference type="Gene3D" id="3.40.50.620">
    <property type="entry name" value="HUPs"/>
    <property type="match status" value="1"/>
</dbReference>
<dbReference type="Gene3D" id="3.60.20.10">
    <property type="entry name" value="Glutamine Phosphoribosylpyrophosphate, subunit 1, domain 1"/>
    <property type="match status" value="1"/>
</dbReference>
<feature type="domain" description="Glutamine amidotransferase type-2" evidence="11">
    <location>
        <begin position="2"/>
        <end position="219"/>
    </location>
</feature>